<dbReference type="Proteomes" id="UP001500683">
    <property type="component" value="Unassembled WGS sequence"/>
</dbReference>
<name>A0ABP7WXS6_9ACTN</name>
<proteinExistence type="predicted"/>
<gene>
    <name evidence="1" type="ORF">GCM10022214_75570</name>
</gene>
<evidence type="ECO:0000313" key="1">
    <source>
        <dbReference type="EMBL" id="GAA4099478.1"/>
    </source>
</evidence>
<accession>A0ABP7WXS6</accession>
<evidence type="ECO:0000313" key="2">
    <source>
        <dbReference type="Proteomes" id="UP001500683"/>
    </source>
</evidence>
<sequence>MQIDDPAMERLRRDFPGHHIWRSKRWDGAPGEYVATLIDPTAGVDATVMQPNPTALRKALNAEAKRARAKDNGR</sequence>
<dbReference type="EMBL" id="BAAAZG010000059">
    <property type="protein sequence ID" value="GAA4099478.1"/>
    <property type="molecule type" value="Genomic_DNA"/>
</dbReference>
<dbReference type="RefSeq" id="WP_344957205.1">
    <property type="nucleotide sequence ID" value="NZ_BAAAZG010000059.1"/>
</dbReference>
<comment type="caution">
    <text evidence="1">The sequence shown here is derived from an EMBL/GenBank/DDBJ whole genome shotgun (WGS) entry which is preliminary data.</text>
</comment>
<reference evidence="2" key="1">
    <citation type="journal article" date="2019" name="Int. J. Syst. Evol. Microbiol.">
        <title>The Global Catalogue of Microorganisms (GCM) 10K type strain sequencing project: providing services to taxonomists for standard genome sequencing and annotation.</title>
        <authorList>
            <consortium name="The Broad Institute Genomics Platform"/>
            <consortium name="The Broad Institute Genome Sequencing Center for Infectious Disease"/>
            <person name="Wu L."/>
            <person name="Ma J."/>
        </authorList>
    </citation>
    <scope>NUCLEOTIDE SEQUENCE [LARGE SCALE GENOMIC DNA]</scope>
    <source>
        <strain evidence="2">JCM 16702</strain>
    </source>
</reference>
<organism evidence="1 2">
    <name type="scientific">Actinomadura miaoliensis</name>
    <dbReference type="NCBI Taxonomy" id="430685"/>
    <lineage>
        <taxon>Bacteria</taxon>
        <taxon>Bacillati</taxon>
        <taxon>Actinomycetota</taxon>
        <taxon>Actinomycetes</taxon>
        <taxon>Streptosporangiales</taxon>
        <taxon>Thermomonosporaceae</taxon>
        <taxon>Actinomadura</taxon>
    </lineage>
</organism>
<keyword evidence="2" id="KW-1185">Reference proteome</keyword>
<protein>
    <submittedName>
        <fullName evidence="1">Uncharacterized protein</fullName>
    </submittedName>
</protein>